<feature type="region of interest" description="Disordered" evidence="1">
    <location>
        <begin position="55"/>
        <end position="93"/>
    </location>
</feature>
<keyword evidence="2" id="KW-1185">Reference proteome</keyword>
<evidence type="ECO:0000256" key="1">
    <source>
        <dbReference type="SAM" id="MobiDB-lite"/>
    </source>
</evidence>
<reference evidence="3" key="1">
    <citation type="submission" date="2022-11" db="UniProtKB">
        <authorList>
            <consortium name="WormBaseParasite"/>
        </authorList>
    </citation>
    <scope>IDENTIFICATION</scope>
</reference>
<dbReference type="AlphaFoldDB" id="A0A914MK36"/>
<sequence>MLDLSGSDIANISSSYPANDSILSSTNFSPYMEEEELPELLEQQTHLQYQQQPHFNNNSNIYFNNQQQNDNNKHNLTNRQTSSNSQQQQLQSILKKNADVWKQGNISNSQTQVLRNINQQFSSKELLGQHRSPKQQHQSRFYETHVQHNRQQPFFLSKIENAQFIDEERNSSSPINNFSAMAPLRTSTPKG</sequence>
<proteinExistence type="predicted"/>
<feature type="compositionally biased region" description="Low complexity" evidence="1">
    <location>
        <begin position="55"/>
        <end position="92"/>
    </location>
</feature>
<accession>A0A914MK36</accession>
<evidence type="ECO:0000313" key="2">
    <source>
        <dbReference type="Proteomes" id="UP000887563"/>
    </source>
</evidence>
<dbReference type="WBParaSite" id="Minc3s01895g27020">
    <property type="protein sequence ID" value="Minc3s01895g27020"/>
    <property type="gene ID" value="Minc3s01895g27020"/>
</dbReference>
<dbReference type="Proteomes" id="UP000887563">
    <property type="component" value="Unplaced"/>
</dbReference>
<feature type="compositionally biased region" description="Polar residues" evidence="1">
    <location>
        <begin position="171"/>
        <end position="191"/>
    </location>
</feature>
<name>A0A914MK36_MELIC</name>
<organism evidence="2 3">
    <name type="scientific">Meloidogyne incognita</name>
    <name type="common">Southern root-knot nematode worm</name>
    <name type="synonym">Oxyuris incognita</name>
    <dbReference type="NCBI Taxonomy" id="6306"/>
    <lineage>
        <taxon>Eukaryota</taxon>
        <taxon>Metazoa</taxon>
        <taxon>Ecdysozoa</taxon>
        <taxon>Nematoda</taxon>
        <taxon>Chromadorea</taxon>
        <taxon>Rhabditida</taxon>
        <taxon>Tylenchina</taxon>
        <taxon>Tylenchomorpha</taxon>
        <taxon>Tylenchoidea</taxon>
        <taxon>Meloidogynidae</taxon>
        <taxon>Meloidogyninae</taxon>
        <taxon>Meloidogyne</taxon>
        <taxon>Meloidogyne incognita group</taxon>
    </lineage>
</organism>
<feature type="region of interest" description="Disordered" evidence="1">
    <location>
        <begin position="170"/>
        <end position="191"/>
    </location>
</feature>
<evidence type="ECO:0000313" key="3">
    <source>
        <dbReference type="WBParaSite" id="Minc3s01895g27020"/>
    </source>
</evidence>
<protein>
    <submittedName>
        <fullName evidence="3">Uncharacterized protein</fullName>
    </submittedName>
</protein>